<accession>A0ABQ9IPZ3</accession>
<keyword evidence="1" id="KW-0479">Metal-binding</keyword>
<evidence type="ECO:0000256" key="1">
    <source>
        <dbReference type="PROSITE-ProRule" id="PRU00325"/>
    </source>
</evidence>
<sequence>MSDYLAKLKSENPDVAARYCQKLSIINDVDPYSLKESDLVITRYLVLTTSFYTGQQMKAFKSLHAYKYLEAGFVSSCGVININNCIVVRGKVKHSQRMHDPPLQVWIICNSDGSIENGHCTCMAGAGEVCSHVGAVLYALQFIHLSKNQYFLY</sequence>
<dbReference type="PANTHER" id="PTHR47526:SF4">
    <property type="entry name" value="SWIM-TYPE DOMAIN-CONTAINING PROTEIN"/>
    <property type="match status" value="1"/>
</dbReference>
<keyword evidence="1" id="KW-0863">Zinc-finger</keyword>
<dbReference type="InterPro" id="IPR007527">
    <property type="entry name" value="Znf_SWIM"/>
</dbReference>
<dbReference type="EMBL" id="JAPWTJ010004168">
    <property type="protein sequence ID" value="KAJ8947716.1"/>
    <property type="molecule type" value="Genomic_DNA"/>
</dbReference>
<dbReference type="PROSITE" id="PS50966">
    <property type="entry name" value="ZF_SWIM"/>
    <property type="match status" value="1"/>
</dbReference>
<proteinExistence type="predicted"/>
<reference evidence="3" key="1">
    <citation type="journal article" date="2023" name="Insect Mol. Biol.">
        <title>Genome sequencing provides insights into the evolution of gene families encoding plant cell wall-degrading enzymes in longhorned beetles.</title>
        <authorList>
            <person name="Shin N.R."/>
            <person name="Okamura Y."/>
            <person name="Kirsch R."/>
            <person name="Pauchet Y."/>
        </authorList>
    </citation>
    <scope>NUCLEOTIDE SEQUENCE</scope>
    <source>
        <strain evidence="3">MMC_N1</strain>
    </source>
</reference>
<evidence type="ECO:0000313" key="4">
    <source>
        <dbReference type="Proteomes" id="UP001162164"/>
    </source>
</evidence>
<gene>
    <name evidence="3" type="ORF">NQ317_006927</name>
</gene>
<keyword evidence="4" id="KW-1185">Reference proteome</keyword>
<dbReference type="Proteomes" id="UP001162164">
    <property type="component" value="Unassembled WGS sequence"/>
</dbReference>
<feature type="domain" description="SWIM-type" evidence="2">
    <location>
        <begin position="105"/>
        <end position="141"/>
    </location>
</feature>
<evidence type="ECO:0000313" key="3">
    <source>
        <dbReference type="EMBL" id="KAJ8947716.1"/>
    </source>
</evidence>
<evidence type="ECO:0000259" key="2">
    <source>
        <dbReference type="PROSITE" id="PS50966"/>
    </source>
</evidence>
<protein>
    <recommendedName>
        <fullName evidence="2">SWIM-type domain-containing protein</fullName>
    </recommendedName>
</protein>
<comment type="caution">
    <text evidence="3">The sequence shown here is derived from an EMBL/GenBank/DDBJ whole genome shotgun (WGS) entry which is preliminary data.</text>
</comment>
<dbReference type="PANTHER" id="PTHR47526">
    <property type="entry name" value="ATP-DEPENDENT DNA HELICASE"/>
    <property type="match status" value="1"/>
</dbReference>
<name>A0ABQ9IPZ3_9CUCU</name>
<keyword evidence="1" id="KW-0862">Zinc</keyword>
<organism evidence="3 4">
    <name type="scientific">Molorchus minor</name>
    <dbReference type="NCBI Taxonomy" id="1323400"/>
    <lineage>
        <taxon>Eukaryota</taxon>
        <taxon>Metazoa</taxon>
        <taxon>Ecdysozoa</taxon>
        <taxon>Arthropoda</taxon>
        <taxon>Hexapoda</taxon>
        <taxon>Insecta</taxon>
        <taxon>Pterygota</taxon>
        <taxon>Neoptera</taxon>
        <taxon>Endopterygota</taxon>
        <taxon>Coleoptera</taxon>
        <taxon>Polyphaga</taxon>
        <taxon>Cucujiformia</taxon>
        <taxon>Chrysomeloidea</taxon>
        <taxon>Cerambycidae</taxon>
        <taxon>Lamiinae</taxon>
        <taxon>Monochamini</taxon>
        <taxon>Molorchus</taxon>
    </lineage>
</organism>